<evidence type="ECO:0000256" key="1">
    <source>
        <dbReference type="ARBA" id="ARBA00022723"/>
    </source>
</evidence>
<comment type="caution">
    <text evidence="6">The sequence shown here is derived from an EMBL/GenBank/DDBJ whole genome shotgun (WGS) entry which is preliminary data.</text>
</comment>
<keyword evidence="3" id="KW-0862">Zinc</keyword>
<accession>A0A1Y2G217</accession>
<protein>
    <recommendedName>
        <fullName evidence="5">MYND-type domain-containing protein</fullName>
    </recommendedName>
</protein>
<dbReference type="SUPFAM" id="SSF144232">
    <property type="entry name" value="HIT/MYND zinc finger-like"/>
    <property type="match status" value="1"/>
</dbReference>
<evidence type="ECO:0000313" key="6">
    <source>
        <dbReference type="EMBL" id="ORY90065.1"/>
    </source>
</evidence>
<dbReference type="Gene3D" id="6.10.140.2220">
    <property type="match status" value="1"/>
</dbReference>
<evidence type="ECO:0000256" key="3">
    <source>
        <dbReference type="ARBA" id="ARBA00022833"/>
    </source>
</evidence>
<organism evidence="6 7">
    <name type="scientific">Leucosporidium creatinivorum</name>
    <dbReference type="NCBI Taxonomy" id="106004"/>
    <lineage>
        <taxon>Eukaryota</taxon>
        <taxon>Fungi</taxon>
        <taxon>Dikarya</taxon>
        <taxon>Basidiomycota</taxon>
        <taxon>Pucciniomycotina</taxon>
        <taxon>Microbotryomycetes</taxon>
        <taxon>Leucosporidiales</taxon>
        <taxon>Leucosporidium</taxon>
    </lineage>
</organism>
<dbReference type="EMBL" id="MCGR01000004">
    <property type="protein sequence ID" value="ORY90065.1"/>
    <property type="molecule type" value="Genomic_DNA"/>
</dbReference>
<dbReference type="InParanoid" id="A0A1Y2G217"/>
<dbReference type="STRING" id="106004.A0A1Y2G217"/>
<dbReference type="Proteomes" id="UP000193467">
    <property type="component" value="Unassembled WGS sequence"/>
</dbReference>
<keyword evidence="7" id="KW-1185">Reference proteome</keyword>
<evidence type="ECO:0000313" key="7">
    <source>
        <dbReference type="Proteomes" id="UP000193467"/>
    </source>
</evidence>
<proteinExistence type="predicted"/>
<reference evidence="6 7" key="1">
    <citation type="submission" date="2016-07" db="EMBL/GenBank/DDBJ databases">
        <title>Pervasive Adenine N6-methylation of Active Genes in Fungi.</title>
        <authorList>
            <consortium name="DOE Joint Genome Institute"/>
            <person name="Mondo S.J."/>
            <person name="Dannebaum R.O."/>
            <person name="Kuo R.C."/>
            <person name="Labutti K."/>
            <person name="Haridas S."/>
            <person name="Kuo A."/>
            <person name="Salamov A."/>
            <person name="Ahrendt S.R."/>
            <person name="Lipzen A."/>
            <person name="Sullivan W."/>
            <person name="Andreopoulos W.B."/>
            <person name="Clum A."/>
            <person name="Lindquist E."/>
            <person name="Daum C."/>
            <person name="Ramamoorthy G.K."/>
            <person name="Gryganskyi A."/>
            <person name="Culley D."/>
            <person name="Magnuson J.K."/>
            <person name="James T.Y."/>
            <person name="O'Malley M.A."/>
            <person name="Stajich J.E."/>
            <person name="Spatafora J.W."/>
            <person name="Visel A."/>
            <person name="Grigoriev I.V."/>
        </authorList>
    </citation>
    <scope>NUCLEOTIDE SEQUENCE [LARGE SCALE GENOMIC DNA]</scope>
    <source>
        <strain evidence="6 7">62-1032</strain>
    </source>
</reference>
<sequence length="202" mass="22079">MAQRDHAPLPTPADFTPEQRAEEIALVRAAEEEARELLIHKQPGPALRTYFATVPRMAMACGEDSVEVATSWHGMAEGLICAEGKLPVAKDALREAFRIRHTLGKGSRLDAAMTRELYGMFHELMGDGQAAKEVRMLGAAKSEMRCGFYECPGGLFSSAQLKRCSGCGCIFYCSVECQKKSWPHHKQCCLIVKASLAAKSSA</sequence>
<dbReference type="OrthoDB" id="5231159at2759"/>
<dbReference type="GO" id="GO:0008270">
    <property type="term" value="F:zinc ion binding"/>
    <property type="evidence" value="ECO:0007669"/>
    <property type="project" value="UniProtKB-KW"/>
</dbReference>
<evidence type="ECO:0000259" key="5">
    <source>
        <dbReference type="PROSITE" id="PS50865"/>
    </source>
</evidence>
<evidence type="ECO:0000256" key="2">
    <source>
        <dbReference type="ARBA" id="ARBA00022771"/>
    </source>
</evidence>
<keyword evidence="1" id="KW-0479">Metal-binding</keyword>
<dbReference type="InterPro" id="IPR002893">
    <property type="entry name" value="Znf_MYND"/>
</dbReference>
<name>A0A1Y2G217_9BASI</name>
<dbReference type="PROSITE" id="PS01360">
    <property type="entry name" value="ZF_MYND_1"/>
    <property type="match status" value="1"/>
</dbReference>
<gene>
    <name evidence="6" type="ORF">BCR35DRAFT_299612</name>
</gene>
<evidence type="ECO:0000256" key="4">
    <source>
        <dbReference type="PROSITE-ProRule" id="PRU00134"/>
    </source>
</evidence>
<dbReference type="Pfam" id="PF01753">
    <property type="entry name" value="zf-MYND"/>
    <property type="match status" value="1"/>
</dbReference>
<dbReference type="PROSITE" id="PS50865">
    <property type="entry name" value="ZF_MYND_2"/>
    <property type="match status" value="1"/>
</dbReference>
<keyword evidence="2 4" id="KW-0863">Zinc-finger</keyword>
<dbReference type="AlphaFoldDB" id="A0A1Y2G217"/>
<feature type="domain" description="MYND-type" evidence="5">
    <location>
        <begin position="143"/>
        <end position="189"/>
    </location>
</feature>